<dbReference type="PANTHER" id="PTHR13285">
    <property type="entry name" value="ACYLTRANSFERASE"/>
    <property type="match status" value="1"/>
</dbReference>
<dbReference type="AlphaFoldDB" id="A0A1W1B9G9"/>
<evidence type="ECO:0000313" key="10">
    <source>
        <dbReference type="EMBL" id="SFV50231.1"/>
    </source>
</evidence>
<keyword evidence="3" id="KW-1003">Cell membrane</keyword>
<evidence type="ECO:0000256" key="3">
    <source>
        <dbReference type="ARBA" id="ARBA00022475"/>
    </source>
</evidence>
<feature type="transmembrane region" description="Helical" evidence="9">
    <location>
        <begin position="253"/>
        <end position="271"/>
    </location>
</feature>
<keyword evidence="6 9" id="KW-1133">Transmembrane helix</keyword>
<feature type="transmembrane region" description="Helical" evidence="9">
    <location>
        <begin position="329"/>
        <end position="351"/>
    </location>
</feature>
<evidence type="ECO:0000256" key="1">
    <source>
        <dbReference type="ARBA" id="ARBA00004651"/>
    </source>
</evidence>
<keyword evidence="8 10" id="KW-0012">Acyltransferase</keyword>
<feature type="transmembrane region" description="Helical" evidence="9">
    <location>
        <begin position="87"/>
        <end position="112"/>
    </location>
</feature>
<dbReference type="InterPro" id="IPR004299">
    <property type="entry name" value="MBOAT_fam"/>
</dbReference>
<feature type="transmembrane region" description="Helical" evidence="9">
    <location>
        <begin position="292"/>
        <end position="317"/>
    </location>
</feature>
<name>A0A1W1B9G9_9ZZZZ</name>
<evidence type="ECO:0000256" key="2">
    <source>
        <dbReference type="ARBA" id="ARBA00010323"/>
    </source>
</evidence>
<dbReference type="EC" id="2.3.1.-" evidence="10"/>
<dbReference type="Pfam" id="PF03062">
    <property type="entry name" value="MBOAT"/>
    <property type="match status" value="1"/>
</dbReference>
<evidence type="ECO:0000256" key="7">
    <source>
        <dbReference type="ARBA" id="ARBA00023136"/>
    </source>
</evidence>
<keyword evidence="5 9" id="KW-0812">Transmembrane</keyword>
<dbReference type="GO" id="GO:0005886">
    <property type="term" value="C:plasma membrane"/>
    <property type="evidence" value="ECO:0007669"/>
    <property type="project" value="UniProtKB-SubCell"/>
</dbReference>
<keyword evidence="4 10" id="KW-0808">Transferase</keyword>
<dbReference type="PIRSF" id="PIRSF016636">
    <property type="entry name" value="AlgI_DltB"/>
    <property type="match status" value="1"/>
</dbReference>
<evidence type="ECO:0000256" key="5">
    <source>
        <dbReference type="ARBA" id="ARBA00022692"/>
    </source>
</evidence>
<sequence>MNFNFAFNSEIELLHLALPLAISFFTFQQVAYLVDSYRGETKEYNFLNYTLFVTFFPQLIAGPIVHHREMMSQFIQSKNNSIEVKNIMGGLFIFFIGLFKKVVIADTFAIWATEGFDHSVTLSFVEAWITSLSYSFQIYFDFSGYADMAIGAALLFNIKLPINFNSPYRATSVQDYWRRWHITFGRFLRNYIYIPLGGNRKGISRTYTNLMITLLFAGFWHGAGWGFVIWGFLHGVALVINHQWRSLDFRLNIISAWFITFFYINLTRVFFRANEFKDALKVLKGMFGMNGISFYYSFTYNFALLYIFMAFIIVLVFKNSNELVELLKRYYLFAISLLFTFTLLQMINFTISGDKASEFLYFNF</sequence>
<dbReference type="InterPro" id="IPR028362">
    <property type="entry name" value="AlgI"/>
</dbReference>
<evidence type="ECO:0000256" key="4">
    <source>
        <dbReference type="ARBA" id="ARBA00022679"/>
    </source>
</evidence>
<evidence type="ECO:0000256" key="8">
    <source>
        <dbReference type="ARBA" id="ARBA00023315"/>
    </source>
</evidence>
<feature type="transmembrane region" description="Helical" evidence="9">
    <location>
        <begin position="210"/>
        <end position="233"/>
    </location>
</feature>
<feature type="transmembrane region" description="Helical" evidence="9">
    <location>
        <begin position="46"/>
        <end position="66"/>
    </location>
</feature>
<dbReference type="InterPro" id="IPR051085">
    <property type="entry name" value="MB_O-acyltransferase"/>
</dbReference>
<dbReference type="GO" id="GO:0016746">
    <property type="term" value="F:acyltransferase activity"/>
    <property type="evidence" value="ECO:0007669"/>
    <property type="project" value="UniProtKB-KW"/>
</dbReference>
<accession>A0A1W1B9G9</accession>
<dbReference type="PIRSF" id="PIRSF500217">
    <property type="entry name" value="AlgI"/>
    <property type="match status" value="1"/>
</dbReference>
<comment type="subcellular location">
    <subcellularLocation>
        <location evidence="1">Cell membrane</location>
        <topology evidence="1">Multi-pass membrane protein</topology>
    </subcellularLocation>
</comment>
<dbReference type="InterPro" id="IPR024194">
    <property type="entry name" value="Ac/AlaTfrase_AlgI/DltB"/>
</dbReference>
<organism evidence="10">
    <name type="scientific">hydrothermal vent metagenome</name>
    <dbReference type="NCBI Taxonomy" id="652676"/>
    <lineage>
        <taxon>unclassified sequences</taxon>
        <taxon>metagenomes</taxon>
        <taxon>ecological metagenomes</taxon>
    </lineage>
</organism>
<dbReference type="GO" id="GO:0042121">
    <property type="term" value="P:alginic acid biosynthetic process"/>
    <property type="evidence" value="ECO:0007669"/>
    <property type="project" value="InterPro"/>
</dbReference>
<feature type="transmembrane region" description="Helical" evidence="9">
    <location>
        <begin position="132"/>
        <end position="156"/>
    </location>
</feature>
<evidence type="ECO:0000256" key="9">
    <source>
        <dbReference type="SAM" id="Phobius"/>
    </source>
</evidence>
<evidence type="ECO:0000256" key="6">
    <source>
        <dbReference type="ARBA" id="ARBA00022989"/>
    </source>
</evidence>
<dbReference type="EMBL" id="FPHE01000002">
    <property type="protein sequence ID" value="SFV50231.1"/>
    <property type="molecule type" value="Genomic_DNA"/>
</dbReference>
<proteinExistence type="inferred from homology"/>
<keyword evidence="7 9" id="KW-0472">Membrane</keyword>
<reference evidence="10" key="1">
    <citation type="submission" date="2016-10" db="EMBL/GenBank/DDBJ databases">
        <authorList>
            <person name="de Groot N.N."/>
        </authorList>
    </citation>
    <scope>NUCLEOTIDE SEQUENCE</scope>
</reference>
<feature type="transmembrane region" description="Helical" evidence="9">
    <location>
        <begin position="12"/>
        <end position="34"/>
    </location>
</feature>
<comment type="similarity">
    <text evidence="2">Belongs to the membrane-bound acyltransferase family.</text>
</comment>
<protein>
    <submittedName>
        <fullName evidence="10">Probable poly(Beta-D-mannuronate) O-acetylase</fullName>
        <ecNumber evidence="10">2.3.1.-</ecNumber>
    </submittedName>
</protein>
<gene>
    <name evidence="10" type="ORF">MNB_SV-12-1845</name>
</gene>
<dbReference type="PANTHER" id="PTHR13285:SF23">
    <property type="entry name" value="TEICHOIC ACID D-ALANYLTRANSFERASE"/>
    <property type="match status" value="1"/>
</dbReference>